<name>A0A7G9YPV5_9EURY</name>
<dbReference type="Gene3D" id="3.40.50.10490">
    <property type="entry name" value="Glucose-6-phosphate isomerase like protein, domain 1"/>
    <property type="match status" value="1"/>
</dbReference>
<evidence type="ECO:0000256" key="1">
    <source>
        <dbReference type="ARBA" id="ARBA00009235"/>
    </source>
</evidence>
<dbReference type="InterPro" id="IPR046348">
    <property type="entry name" value="SIS_dom_sf"/>
</dbReference>
<dbReference type="InterPro" id="IPR001347">
    <property type="entry name" value="SIS_dom"/>
</dbReference>
<evidence type="ECO:0000313" key="3">
    <source>
        <dbReference type="EMBL" id="QNO50039.1"/>
    </source>
</evidence>
<accession>A0A7G9YPV5</accession>
<dbReference type="SUPFAM" id="SSF53697">
    <property type="entry name" value="SIS domain"/>
    <property type="match status" value="1"/>
</dbReference>
<reference evidence="3" key="1">
    <citation type="submission" date="2020-06" db="EMBL/GenBank/DDBJ databases">
        <title>Unique genomic features of the anaerobic methanotrophic archaea.</title>
        <authorList>
            <person name="Chadwick G.L."/>
            <person name="Skennerton C.T."/>
            <person name="Laso-Perez R."/>
            <person name="Leu A.O."/>
            <person name="Speth D.R."/>
            <person name="Yu H."/>
            <person name="Morgan-Lang C."/>
            <person name="Hatzenpichler R."/>
            <person name="Goudeau D."/>
            <person name="Malmstrom R."/>
            <person name="Brazelton W.J."/>
            <person name="Woyke T."/>
            <person name="Hallam S.J."/>
            <person name="Tyson G.W."/>
            <person name="Wegener G."/>
            <person name="Boetius A."/>
            <person name="Orphan V."/>
        </authorList>
    </citation>
    <scope>NUCLEOTIDE SEQUENCE</scope>
</reference>
<dbReference type="GO" id="GO:0097367">
    <property type="term" value="F:carbohydrate derivative binding"/>
    <property type="evidence" value="ECO:0007669"/>
    <property type="project" value="InterPro"/>
</dbReference>
<dbReference type="InterPro" id="IPR017552">
    <property type="entry name" value="PHI/rmpB"/>
</dbReference>
<sequence length="216" mass="23423">MAEDENRATPEETTNEVPKCQTLHESMELLTKHIEQALEELDLNSVSEMLDEILGAKNIFVMGTGRSGLIGKAFATRLMHLGLRVYVVGESTTPALRPGDVVVAISGSGETLSIVDLGRVVKKIGASLIVVTSQPDSTLGRMADKTVRIFGRAKNGKGDYLVQHLLGKYAKLSELAPLGTTFEITTLVFLDAAIAELMVRMGKDSKALEEMHDKLQ</sequence>
<gene>
    <name evidence="3" type="ORF">MMAJBCMK_00022</name>
</gene>
<dbReference type="PROSITE" id="PS51464">
    <property type="entry name" value="SIS"/>
    <property type="match status" value="1"/>
</dbReference>
<dbReference type="GO" id="GO:0016853">
    <property type="term" value="F:isomerase activity"/>
    <property type="evidence" value="ECO:0007669"/>
    <property type="project" value="InterPro"/>
</dbReference>
<dbReference type="PANTHER" id="PTHR43443:SF1">
    <property type="entry name" value="3-HEXULOSE-6-PHOSPHATE ISOMERASE"/>
    <property type="match status" value="1"/>
</dbReference>
<dbReference type="CDD" id="cd05005">
    <property type="entry name" value="SIS_PHI"/>
    <property type="match status" value="1"/>
</dbReference>
<comment type="similarity">
    <text evidence="1">Belongs to the SIS family. PHI subfamily.</text>
</comment>
<dbReference type="AlphaFoldDB" id="A0A7G9YPV5"/>
<feature type="domain" description="SIS" evidence="2">
    <location>
        <begin position="49"/>
        <end position="203"/>
    </location>
</feature>
<dbReference type="NCBIfam" id="TIGR03127">
    <property type="entry name" value="RuMP_HxlB"/>
    <property type="match status" value="1"/>
</dbReference>
<dbReference type="GO" id="GO:1901135">
    <property type="term" value="P:carbohydrate derivative metabolic process"/>
    <property type="evidence" value="ECO:0007669"/>
    <property type="project" value="InterPro"/>
</dbReference>
<evidence type="ECO:0000259" key="2">
    <source>
        <dbReference type="PROSITE" id="PS51464"/>
    </source>
</evidence>
<dbReference type="EMBL" id="MT631402">
    <property type="protein sequence ID" value="QNO50039.1"/>
    <property type="molecule type" value="Genomic_DNA"/>
</dbReference>
<proteinExistence type="inferred from homology"/>
<organism evidence="3">
    <name type="scientific">Candidatus Methanogaster sp. ANME-2c ERB4</name>
    <dbReference type="NCBI Taxonomy" id="2759911"/>
    <lineage>
        <taxon>Archaea</taxon>
        <taxon>Methanobacteriati</taxon>
        <taxon>Methanobacteriota</taxon>
        <taxon>Stenosarchaea group</taxon>
        <taxon>Methanomicrobia</taxon>
        <taxon>Methanosarcinales</taxon>
        <taxon>ANME-2 cluster</taxon>
        <taxon>Candidatus Methanogasteraceae</taxon>
        <taxon>Candidatus Methanogaster</taxon>
    </lineage>
</organism>
<dbReference type="PANTHER" id="PTHR43443">
    <property type="entry name" value="3-HEXULOSE-6-PHOSPHATE ISOMERASE"/>
    <property type="match status" value="1"/>
</dbReference>
<dbReference type="Pfam" id="PF01380">
    <property type="entry name" value="SIS"/>
    <property type="match status" value="1"/>
</dbReference>
<protein>
    <recommendedName>
        <fullName evidence="2">SIS domain-containing protein</fullName>
    </recommendedName>
</protein>